<dbReference type="Gene3D" id="3.40.1260.10">
    <property type="entry name" value="DsrEFH-like"/>
    <property type="match status" value="1"/>
</dbReference>
<accession>A0A846QJ45</accession>
<dbReference type="InterPro" id="IPR027396">
    <property type="entry name" value="DsrEFH-like"/>
</dbReference>
<comment type="caution">
    <text evidence="1">The sequence shown here is derived from an EMBL/GenBank/DDBJ whole genome shotgun (WGS) entry which is preliminary data.</text>
</comment>
<reference evidence="1 2" key="1">
    <citation type="submission" date="2020-03" db="EMBL/GenBank/DDBJ databases">
        <title>Genomic Encyclopedia of Type Strains, Phase IV (KMG-IV): sequencing the most valuable type-strain genomes for metagenomic binning, comparative biology and taxonomic classification.</title>
        <authorList>
            <person name="Goeker M."/>
        </authorList>
    </citation>
    <scope>NUCLEOTIDE SEQUENCE [LARGE SCALE GENOMIC DNA]</scope>
    <source>
        <strain evidence="1 2">DSM 24233</strain>
    </source>
</reference>
<evidence type="ECO:0000313" key="1">
    <source>
        <dbReference type="EMBL" id="NJB66492.1"/>
    </source>
</evidence>
<gene>
    <name evidence="1" type="ORF">GGQ74_000132</name>
</gene>
<dbReference type="Proteomes" id="UP000580856">
    <property type="component" value="Unassembled WGS sequence"/>
</dbReference>
<dbReference type="EMBL" id="JAATJA010000001">
    <property type="protein sequence ID" value="NJB66492.1"/>
    <property type="molecule type" value="Genomic_DNA"/>
</dbReference>
<organism evidence="1 2">
    <name type="scientific">Desulfobaculum xiamenense</name>
    <dbReference type="NCBI Taxonomy" id="995050"/>
    <lineage>
        <taxon>Bacteria</taxon>
        <taxon>Pseudomonadati</taxon>
        <taxon>Thermodesulfobacteriota</taxon>
        <taxon>Desulfovibrionia</taxon>
        <taxon>Desulfovibrionales</taxon>
        <taxon>Desulfovibrionaceae</taxon>
        <taxon>Desulfobaculum</taxon>
    </lineage>
</organism>
<proteinExistence type="predicted"/>
<dbReference type="Pfam" id="PF02635">
    <property type="entry name" value="DsrE"/>
    <property type="match status" value="1"/>
</dbReference>
<dbReference type="InterPro" id="IPR003787">
    <property type="entry name" value="Sulphur_relay_DsrE/F-like"/>
</dbReference>
<dbReference type="SUPFAM" id="SSF75169">
    <property type="entry name" value="DsrEFH-like"/>
    <property type="match status" value="1"/>
</dbReference>
<keyword evidence="2" id="KW-1185">Reference proteome</keyword>
<sequence length="110" mass="12150">MIGSACWVVSKPLGVEASALGIRTAWATHQNGFETKLLFAEDGVWCLIGNPGYHTSMLEDFLGQDGEVYCIRQSLELRGIDEDALIDGVEVIDESDVRELCDECETVSYF</sequence>
<dbReference type="RefSeq" id="WP_167939625.1">
    <property type="nucleotide sequence ID" value="NZ_JAATJA010000001.1"/>
</dbReference>
<name>A0A846QJ45_9BACT</name>
<evidence type="ECO:0000313" key="2">
    <source>
        <dbReference type="Proteomes" id="UP000580856"/>
    </source>
</evidence>
<protein>
    <submittedName>
        <fullName evidence="1">tRNA 2-thiouridine synthesizing protein C</fullName>
    </submittedName>
</protein>
<dbReference type="AlphaFoldDB" id="A0A846QJ45"/>